<dbReference type="AlphaFoldDB" id="A0A226WPF3"/>
<gene>
    <name evidence="3" type="ORF">BSU04_23905</name>
    <name evidence="2" type="ORF">BSU04_38820</name>
</gene>
<proteinExistence type="predicted"/>
<keyword evidence="1" id="KW-0812">Transmembrane</keyword>
<reference evidence="2" key="2">
    <citation type="submission" date="2017-01" db="EMBL/GenBank/DDBJ databases">
        <authorList>
            <person name="Mah S.A."/>
            <person name="Swanson W.J."/>
            <person name="Moy G.W."/>
            <person name="Vacquier V.D."/>
        </authorList>
    </citation>
    <scope>NUCLEOTIDE SEQUENCE</scope>
    <source>
        <strain evidence="2">PAMC 26633</strain>
    </source>
</reference>
<keyword evidence="1" id="KW-1133">Transmembrane helix</keyword>
<evidence type="ECO:0000313" key="2">
    <source>
        <dbReference type="EMBL" id="OXC73045.1"/>
    </source>
</evidence>
<evidence type="ECO:0000256" key="1">
    <source>
        <dbReference type="SAM" id="Phobius"/>
    </source>
</evidence>
<dbReference type="EMBL" id="MTHB01000154">
    <property type="protein sequence ID" value="OXC76044.1"/>
    <property type="molecule type" value="Genomic_DNA"/>
</dbReference>
<evidence type="ECO:0000313" key="4">
    <source>
        <dbReference type="Proteomes" id="UP000214720"/>
    </source>
</evidence>
<organism evidence="2 4">
    <name type="scientific">Caballeronia sordidicola</name>
    <name type="common">Burkholderia sordidicola</name>
    <dbReference type="NCBI Taxonomy" id="196367"/>
    <lineage>
        <taxon>Bacteria</taxon>
        <taxon>Pseudomonadati</taxon>
        <taxon>Pseudomonadota</taxon>
        <taxon>Betaproteobacteria</taxon>
        <taxon>Burkholderiales</taxon>
        <taxon>Burkholderiaceae</taxon>
        <taxon>Caballeronia</taxon>
    </lineage>
</organism>
<name>A0A226WPF3_CABSO</name>
<accession>A0A226WPF3</accession>
<dbReference type="EMBL" id="MTHB01000257">
    <property type="protein sequence ID" value="OXC73045.1"/>
    <property type="molecule type" value="Genomic_DNA"/>
</dbReference>
<protein>
    <submittedName>
        <fullName evidence="2">Uncharacterized protein</fullName>
    </submittedName>
</protein>
<dbReference type="Proteomes" id="UP000214720">
    <property type="component" value="Unassembled WGS sequence"/>
</dbReference>
<reference evidence="4" key="1">
    <citation type="submission" date="2017-01" db="EMBL/GenBank/DDBJ databases">
        <title>Genome Analysis of Deinococcus marmoris KOPRI26562.</title>
        <authorList>
            <person name="Kim J.H."/>
            <person name="Oh H.-M."/>
        </authorList>
    </citation>
    <scope>NUCLEOTIDE SEQUENCE [LARGE SCALE GENOMIC DNA]</scope>
    <source>
        <strain evidence="4">PAMC 26633</strain>
    </source>
</reference>
<sequence>MLLAQPMLTRICRKRLTLTLRGFNVRHRMLANLLSTIIHIATLSLLKMLHAPLFNAWRKGRA</sequence>
<evidence type="ECO:0000313" key="3">
    <source>
        <dbReference type="EMBL" id="OXC76044.1"/>
    </source>
</evidence>
<comment type="caution">
    <text evidence="2">The sequence shown here is derived from an EMBL/GenBank/DDBJ whole genome shotgun (WGS) entry which is preliminary data.</text>
</comment>
<feature type="transmembrane region" description="Helical" evidence="1">
    <location>
        <begin position="29"/>
        <end position="49"/>
    </location>
</feature>
<keyword evidence="1" id="KW-0472">Membrane</keyword>